<protein>
    <recommendedName>
        <fullName evidence="4">Secreted protein</fullName>
    </recommendedName>
</protein>
<keyword evidence="1" id="KW-0732">Signal</keyword>
<organism evidence="2 3">
    <name type="scientific">Streptomyces poriferorum</name>
    <dbReference type="NCBI Taxonomy" id="2798799"/>
    <lineage>
        <taxon>Bacteria</taxon>
        <taxon>Bacillati</taxon>
        <taxon>Actinomycetota</taxon>
        <taxon>Actinomycetes</taxon>
        <taxon>Kitasatosporales</taxon>
        <taxon>Streptomycetaceae</taxon>
        <taxon>Streptomyces</taxon>
    </lineage>
</organism>
<dbReference type="EMBL" id="CP120988">
    <property type="protein sequence ID" value="WLQ61311.1"/>
    <property type="molecule type" value="Genomic_DNA"/>
</dbReference>
<reference evidence="2 3" key="1">
    <citation type="submission" date="2023-03" db="EMBL/GenBank/DDBJ databases">
        <title>Isolation and description of six Streptomyces strains from soil environments, able to metabolize different microbial glucans.</title>
        <authorList>
            <person name="Widen T."/>
            <person name="Larsbrink J."/>
        </authorList>
    </citation>
    <scope>NUCLEOTIDE SEQUENCE [LARGE SCALE GENOMIC DNA]</scope>
    <source>
        <strain evidence="2 3">Alt2</strain>
    </source>
</reference>
<dbReference type="Proteomes" id="UP001235744">
    <property type="component" value="Chromosome"/>
</dbReference>
<evidence type="ECO:0000256" key="1">
    <source>
        <dbReference type="SAM" id="SignalP"/>
    </source>
</evidence>
<evidence type="ECO:0008006" key="4">
    <source>
        <dbReference type="Google" id="ProtNLM"/>
    </source>
</evidence>
<gene>
    <name evidence="2" type="ORF">P8A19_40405</name>
</gene>
<sequence>MRKSRNWFVLAAAVLSLAAAGITPGAAQIQEEAYPEVRPLSSTTEAAKLRLEERKVSSDTLAELDSRLDNVGVAEVLASANHTMRNSADCYPQEVKAFPVNPAPASAYCWDTGDAYTQRWLPQGVTSSGDADDDGLWGDDKVLLSGWKSNDSLFTTFPTMLNNDPNGQHLARVAFINANNPSSFSYRWVLLVIPTEGGANFDNAGVQLGGMVWFGDKLIVTAKGGDPSTNALYVFSMNHILRATVSSNAIGRVPGGYSAHGYQYVMPAIGSYGLSKKCDSTTGIVCPAHVSLDRSASPDSIVLNEYQPSGTPKIGKMWGYQLAAPSESGMPLLKDSSGYANVSEMFTADMAGAQGALSYRDPETGKRSWYLPRHRGGVGQRGVYQRRDTTGVQTTTCTGTDAPTACWAAKSQGLSLWWSTKTVWSQTEWAADKNAKWVNEDASSTWKSQVIPERLLFSVPLSSMP</sequence>
<name>A0ABY9J0T1_9ACTN</name>
<feature type="chain" id="PRO_5045348024" description="Secreted protein" evidence="1">
    <location>
        <begin position="28"/>
        <end position="465"/>
    </location>
</feature>
<keyword evidence="3" id="KW-1185">Reference proteome</keyword>
<evidence type="ECO:0000313" key="3">
    <source>
        <dbReference type="Proteomes" id="UP001235744"/>
    </source>
</evidence>
<dbReference type="RefSeq" id="WP_306068643.1">
    <property type="nucleotide sequence ID" value="NZ_CP120988.1"/>
</dbReference>
<feature type="signal peptide" evidence="1">
    <location>
        <begin position="1"/>
        <end position="27"/>
    </location>
</feature>
<evidence type="ECO:0000313" key="2">
    <source>
        <dbReference type="EMBL" id="WLQ61311.1"/>
    </source>
</evidence>
<proteinExistence type="predicted"/>
<accession>A0ABY9J0T1</accession>